<reference evidence="1 2" key="1">
    <citation type="submission" date="2017-07" db="EMBL/GenBank/DDBJ databases">
        <authorList>
            <person name="Talla V."/>
            <person name="Backstrom N."/>
        </authorList>
    </citation>
    <scope>NUCLEOTIDE SEQUENCE [LARGE SCALE GENOMIC DNA]</scope>
</reference>
<protein>
    <submittedName>
        <fullName evidence="1">Uncharacterized protein</fullName>
    </submittedName>
</protein>
<dbReference type="Proteomes" id="UP000324832">
    <property type="component" value="Unassembled WGS sequence"/>
</dbReference>
<accession>A0A5E4QFP7</accession>
<gene>
    <name evidence="1" type="ORF">LSINAPIS_LOCUS8476</name>
</gene>
<dbReference type="AlphaFoldDB" id="A0A5E4QFP7"/>
<proteinExistence type="predicted"/>
<keyword evidence="2" id="KW-1185">Reference proteome</keyword>
<evidence type="ECO:0000313" key="2">
    <source>
        <dbReference type="Proteomes" id="UP000324832"/>
    </source>
</evidence>
<organism evidence="1 2">
    <name type="scientific">Leptidea sinapis</name>
    <dbReference type="NCBI Taxonomy" id="189913"/>
    <lineage>
        <taxon>Eukaryota</taxon>
        <taxon>Metazoa</taxon>
        <taxon>Ecdysozoa</taxon>
        <taxon>Arthropoda</taxon>
        <taxon>Hexapoda</taxon>
        <taxon>Insecta</taxon>
        <taxon>Pterygota</taxon>
        <taxon>Neoptera</taxon>
        <taxon>Endopterygota</taxon>
        <taxon>Lepidoptera</taxon>
        <taxon>Glossata</taxon>
        <taxon>Ditrysia</taxon>
        <taxon>Papilionoidea</taxon>
        <taxon>Pieridae</taxon>
        <taxon>Dismorphiinae</taxon>
        <taxon>Leptidea</taxon>
    </lineage>
</organism>
<dbReference type="EMBL" id="FZQP02003013">
    <property type="protein sequence ID" value="VVC97109.1"/>
    <property type="molecule type" value="Genomic_DNA"/>
</dbReference>
<name>A0A5E4QFP7_9NEOP</name>
<evidence type="ECO:0000313" key="1">
    <source>
        <dbReference type="EMBL" id="VVC97109.1"/>
    </source>
</evidence>
<sequence length="104" mass="12574">MNYRVRWREKNHFEDDPPQVKESDYLVAKIVDKITENRLRCYGHIKRRGEDHVVHIALNLLEQKREMRQRRRVQRCEQLYDLENLITGDSVCCDPAVILRVENI</sequence>